<sequence length="442" mass="49572">MTTAHRPTFDPARGKEAQRGVAYHQRLLPAHTLLKTRKLGQGGDADNQPRDLRAELLAAEAANQAKKHGRQTDETANAGATSKRPLQLEEGRDNPEDEDPEAKRRRILEETRDIDADSDGADSDSSEEESDEEDETAELMRELEKIKRERAEQKAKEEAAKAVKEEEEREEGIALGNPLLNPKAFNVKRRWDDDVIFKNQARGTEQKGKKEFVNVRSTTVGLPQKIHVQIRALITSIKLELSEKYRFIDIAINDYHRSISEHHTPIGIAETETLYSHTGKRYAQALLMVDGQHAPLSLSVLGRGSLRSKFWPFVGSWRADKATQVKEPARNLRAAPARLASILVDTNGVPLILSTLARTWSASYLEPKIMKSTTREMIRYLVLDPESFLAGYICPPTSLAMELAGADAIYRLLAHSTGSRRVHEALTDTAESTIRQFRVDLM</sequence>
<dbReference type="OrthoDB" id="30179at2759"/>
<proteinExistence type="inferred from homology"/>
<feature type="compositionally biased region" description="Acidic residues" evidence="5">
    <location>
        <begin position="116"/>
        <end position="137"/>
    </location>
</feature>
<keyword evidence="4" id="KW-0508">mRNA splicing</keyword>
<dbReference type="EMBL" id="KE720645">
    <property type="protein sequence ID" value="ERF77244.1"/>
    <property type="molecule type" value="Genomic_DNA"/>
</dbReference>
<dbReference type="PANTHER" id="PTHR12718:SF2">
    <property type="entry name" value="SPLICEOSOME-ASSOCIATED PROTEIN CWC15 HOMOLOG"/>
    <property type="match status" value="1"/>
</dbReference>
<dbReference type="InterPro" id="IPR006973">
    <property type="entry name" value="Cwf_Cwc_15"/>
</dbReference>
<keyword evidence="7" id="KW-1185">Reference proteome</keyword>
<dbReference type="PANTHER" id="PTHR12718">
    <property type="entry name" value="CELL CYCLE CONTROL PROTEIN CWF15"/>
    <property type="match status" value="1"/>
</dbReference>
<feature type="region of interest" description="Disordered" evidence="5">
    <location>
        <begin position="32"/>
        <end position="138"/>
    </location>
</feature>
<keyword evidence="3" id="KW-0507">mRNA processing</keyword>
<evidence type="ECO:0000256" key="5">
    <source>
        <dbReference type="SAM" id="MobiDB-lite"/>
    </source>
</evidence>
<name>U1I528_ENDPU</name>
<gene>
    <name evidence="6" type="ORF">EPUS_05813</name>
</gene>
<feature type="region of interest" description="Disordered" evidence="5">
    <location>
        <begin position="1"/>
        <end position="20"/>
    </location>
</feature>
<organism evidence="6 7">
    <name type="scientific">Endocarpon pusillum (strain Z07020 / HMAS-L-300199)</name>
    <name type="common">Lichen-forming fungus</name>
    <dbReference type="NCBI Taxonomy" id="1263415"/>
    <lineage>
        <taxon>Eukaryota</taxon>
        <taxon>Fungi</taxon>
        <taxon>Dikarya</taxon>
        <taxon>Ascomycota</taxon>
        <taxon>Pezizomycotina</taxon>
        <taxon>Eurotiomycetes</taxon>
        <taxon>Chaetothyriomycetidae</taxon>
        <taxon>Verrucariales</taxon>
        <taxon>Verrucariaceae</taxon>
        <taxon>Endocarpon</taxon>
    </lineage>
</organism>
<dbReference type="Proteomes" id="UP000019373">
    <property type="component" value="Unassembled WGS sequence"/>
</dbReference>
<evidence type="ECO:0008006" key="8">
    <source>
        <dbReference type="Google" id="ProtNLM"/>
    </source>
</evidence>
<comment type="similarity">
    <text evidence="2">Belongs to the CWC15 family.</text>
</comment>
<evidence type="ECO:0000313" key="6">
    <source>
        <dbReference type="EMBL" id="ERF77244.1"/>
    </source>
</evidence>
<dbReference type="HOGENOM" id="CLU_619674_0_0_1"/>
<dbReference type="GO" id="GO:0071013">
    <property type="term" value="C:catalytic step 2 spliceosome"/>
    <property type="evidence" value="ECO:0007669"/>
    <property type="project" value="TreeGrafter"/>
</dbReference>
<evidence type="ECO:0000256" key="1">
    <source>
        <dbReference type="ARBA" id="ARBA00003777"/>
    </source>
</evidence>
<dbReference type="RefSeq" id="XP_007785454.1">
    <property type="nucleotide sequence ID" value="XM_007787264.1"/>
</dbReference>
<accession>U1I528</accession>
<dbReference type="GeneID" id="19240760"/>
<evidence type="ECO:0000256" key="2">
    <source>
        <dbReference type="ARBA" id="ARBA00006644"/>
    </source>
</evidence>
<dbReference type="AlphaFoldDB" id="U1I528"/>
<evidence type="ECO:0000256" key="4">
    <source>
        <dbReference type="ARBA" id="ARBA00023187"/>
    </source>
</evidence>
<comment type="function">
    <text evidence="1">Involved in pre-mRNA splicing.</text>
</comment>
<dbReference type="GO" id="GO:0045292">
    <property type="term" value="P:mRNA cis splicing, via spliceosome"/>
    <property type="evidence" value="ECO:0007669"/>
    <property type="project" value="TreeGrafter"/>
</dbReference>
<evidence type="ECO:0000313" key="7">
    <source>
        <dbReference type="Proteomes" id="UP000019373"/>
    </source>
</evidence>
<dbReference type="Pfam" id="PF04889">
    <property type="entry name" value="Cwf_Cwc_15"/>
    <property type="match status" value="1"/>
</dbReference>
<dbReference type="eggNOG" id="KOG3228">
    <property type="taxonomic scope" value="Eukaryota"/>
</dbReference>
<reference evidence="7" key="1">
    <citation type="journal article" date="2014" name="BMC Genomics">
        <title>Genome characteristics reveal the impact of lichenization on lichen-forming fungus Endocarpon pusillum Hedwig (Verrucariales, Ascomycota).</title>
        <authorList>
            <person name="Wang Y.-Y."/>
            <person name="Liu B."/>
            <person name="Zhang X.-Y."/>
            <person name="Zhou Q.-M."/>
            <person name="Zhang T."/>
            <person name="Li H."/>
            <person name="Yu Y.-F."/>
            <person name="Zhang X.-L."/>
            <person name="Hao X.-Y."/>
            <person name="Wang M."/>
            <person name="Wang L."/>
            <person name="Wei J.-C."/>
        </authorList>
    </citation>
    <scope>NUCLEOTIDE SEQUENCE [LARGE SCALE GENOMIC DNA]</scope>
    <source>
        <strain evidence="7">Z07020 / HMAS-L-300199</strain>
    </source>
</reference>
<dbReference type="GO" id="GO:0003723">
    <property type="term" value="F:RNA binding"/>
    <property type="evidence" value="ECO:0007669"/>
    <property type="project" value="TreeGrafter"/>
</dbReference>
<evidence type="ECO:0000256" key="3">
    <source>
        <dbReference type="ARBA" id="ARBA00022664"/>
    </source>
</evidence>
<protein>
    <recommendedName>
        <fullName evidence="8">Pre-mRNA-splicing factor cwc15</fullName>
    </recommendedName>
</protein>